<feature type="compositionally biased region" description="Gly residues" evidence="1">
    <location>
        <begin position="267"/>
        <end position="277"/>
    </location>
</feature>
<evidence type="ECO:0000313" key="5">
    <source>
        <dbReference type="RefSeq" id="XP_032821670.1"/>
    </source>
</evidence>
<dbReference type="Proteomes" id="UP001318040">
    <property type="component" value="Chromosome 34"/>
</dbReference>
<dbReference type="PANTHER" id="PTHR14557:SF5">
    <property type="entry name" value="UBIQUITIN-LIKE DOMAIN-CONTAINING PROTEIN"/>
    <property type="match status" value="1"/>
</dbReference>
<dbReference type="InterPro" id="IPR000626">
    <property type="entry name" value="Ubiquitin-like_dom"/>
</dbReference>
<feature type="compositionally biased region" description="Basic and acidic residues" evidence="1">
    <location>
        <begin position="175"/>
        <end position="186"/>
    </location>
</feature>
<dbReference type="InterPro" id="IPR040352">
    <property type="entry name" value="TMUB1/2"/>
</dbReference>
<keyword evidence="2" id="KW-0472">Membrane</keyword>
<evidence type="ECO:0000313" key="4">
    <source>
        <dbReference type="Proteomes" id="UP001318040"/>
    </source>
</evidence>
<evidence type="ECO:0000256" key="2">
    <source>
        <dbReference type="SAM" id="Phobius"/>
    </source>
</evidence>
<keyword evidence="2" id="KW-0812">Transmembrane</keyword>
<dbReference type="GeneID" id="116948742"/>
<organism evidence="4 5">
    <name type="scientific">Petromyzon marinus</name>
    <name type="common">Sea lamprey</name>
    <dbReference type="NCBI Taxonomy" id="7757"/>
    <lineage>
        <taxon>Eukaryota</taxon>
        <taxon>Metazoa</taxon>
        <taxon>Chordata</taxon>
        <taxon>Craniata</taxon>
        <taxon>Vertebrata</taxon>
        <taxon>Cyclostomata</taxon>
        <taxon>Hyperoartia</taxon>
        <taxon>Petromyzontiformes</taxon>
        <taxon>Petromyzontidae</taxon>
        <taxon>Petromyzon</taxon>
    </lineage>
</organism>
<feature type="domain" description="Ubiquitin-like" evidence="3">
    <location>
        <begin position="189"/>
        <end position="262"/>
    </location>
</feature>
<reference evidence="5" key="1">
    <citation type="submission" date="2025-08" db="UniProtKB">
        <authorList>
            <consortium name="RefSeq"/>
        </authorList>
    </citation>
    <scope>IDENTIFICATION</scope>
    <source>
        <tissue evidence="5">Sperm</tissue>
    </source>
</reference>
<dbReference type="RefSeq" id="XP_032821670.1">
    <property type="nucleotide sequence ID" value="XM_032965779.1"/>
</dbReference>
<protein>
    <submittedName>
        <fullName evidence="5">Transmembrane and ubiquitin-like domain-containing protein 2</fullName>
    </submittedName>
</protein>
<keyword evidence="2" id="KW-1133">Transmembrane helix</keyword>
<name>A0AAJ7TRG1_PETMA</name>
<feature type="region of interest" description="Disordered" evidence="1">
    <location>
        <begin position="263"/>
        <end position="289"/>
    </location>
</feature>
<feature type="compositionally biased region" description="Low complexity" evidence="1">
    <location>
        <begin position="44"/>
        <end position="71"/>
    </location>
</feature>
<dbReference type="InterPro" id="IPR029071">
    <property type="entry name" value="Ubiquitin-like_domsf"/>
</dbReference>
<accession>A0AAJ7TRG1</accession>
<dbReference type="SUPFAM" id="SSF54236">
    <property type="entry name" value="Ubiquitin-like"/>
    <property type="match status" value="1"/>
</dbReference>
<feature type="transmembrane region" description="Helical" evidence="2">
    <location>
        <begin position="12"/>
        <end position="30"/>
    </location>
</feature>
<feature type="transmembrane region" description="Helical" evidence="2">
    <location>
        <begin position="297"/>
        <end position="317"/>
    </location>
</feature>
<sequence>MGWEEVEPGPMLAAVLVAVALVLAWLSTYVEDSSEQLFRSIVSSSPIGSSGSSTSVSAAASPTEPSTSAEPGALLIRSVAPARSPAEPQASGGDTESDGSTGNKVGEGDSSDSARSQNGTSIDATSASDGEEGASVPMDDGAEATAGREDPLNVTGLRKRIRLDATQGSGTGEVESPRSDPREVRPGDVQLRLKFLNDSERIIRVMPEDTIAFLKTTHFPGQEEHVKLIYRGQLLRDPKRTLESLGIAADAVLHCQLARRSASGLTGPMGGSPGPAEGGRVEPTDVPQQGAAGSTSVGLHVLVIPVFTLALCAGLYACANLRPYLSVPAAASIAAVTLVAGAVVYVACRS</sequence>
<dbReference type="GO" id="GO:0036503">
    <property type="term" value="P:ERAD pathway"/>
    <property type="evidence" value="ECO:0007669"/>
    <property type="project" value="InterPro"/>
</dbReference>
<evidence type="ECO:0000259" key="3">
    <source>
        <dbReference type="PROSITE" id="PS50053"/>
    </source>
</evidence>
<feature type="compositionally biased region" description="Polar residues" evidence="1">
    <location>
        <begin position="111"/>
        <end position="128"/>
    </location>
</feature>
<dbReference type="SMART" id="SM00213">
    <property type="entry name" value="UBQ"/>
    <property type="match status" value="1"/>
</dbReference>
<keyword evidence="4" id="KW-1185">Reference proteome</keyword>
<gene>
    <name evidence="5" type="primary">LOC116948742</name>
</gene>
<feature type="region of interest" description="Disordered" evidence="1">
    <location>
        <begin position="44"/>
        <end position="186"/>
    </location>
</feature>
<dbReference type="PANTHER" id="PTHR14557">
    <property type="entry name" value="PROTEIN C7ORF21"/>
    <property type="match status" value="1"/>
</dbReference>
<feature type="compositionally biased region" description="Low complexity" evidence="1">
    <location>
        <begin position="91"/>
        <end position="102"/>
    </location>
</feature>
<dbReference type="AlphaFoldDB" id="A0AAJ7TRG1"/>
<proteinExistence type="predicted"/>
<dbReference type="PROSITE" id="PS50053">
    <property type="entry name" value="UBIQUITIN_2"/>
    <property type="match status" value="1"/>
</dbReference>
<dbReference type="KEGG" id="pmrn:116948742"/>
<dbReference type="Pfam" id="PF00240">
    <property type="entry name" value="ubiquitin"/>
    <property type="match status" value="1"/>
</dbReference>
<evidence type="ECO:0000256" key="1">
    <source>
        <dbReference type="SAM" id="MobiDB-lite"/>
    </source>
</evidence>
<dbReference type="Gene3D" id="3.10.20.90">
    <property type="entry name" value="Phosphatidylinositol 3-kinase Catalytic Subunit, Chain A, domain 1"/>
    <property type="match status" value="1"/>
</dbReference>
<feature type="transmembrane region" description="Helical" evidence="2">
    <location>
        <begin position="329"/>
        <end position="348"/>
    </location>
</feature>